<reference evidence="4" key="1">
    <citation type="journal article" date="2019" name="Int. J. Syst. Evol. Microbiol.">
        <title>The Global Catalogue of Microorganisms (GCM) 10K type strain sequencing project: providing services to taxonomists for standard genome sequencing and annotation.</title>
        <authorList>
            <consortium name="The Broad Institute Genomics Platform"/>
            <consortium name="The Broad Institute Genome Sequencing Center for Infectious Disease"/>
            <person name="Wu L."/>
            <person name="Ma J."/>
        </authorList>
    </citation>
    <scope>NUCLEOTIDE SEQUENCE [LARGE SCALE GENOMIC DNA]</scope>
    <source>
        <strain evidence="4">NBRC 108894</strain>
    </source>
</reference>
<evidence type="ECO:0000256" key="1">
    <source>
        <dbReference type="SAM" id="Phobius"/>
    </source>
</evidence>
<accession>A0ABQ6K8Y4</accession>
<name>A0ABQ6K8Y4_9MICO</name>
<dbReference type="Proteomes" id="UP001157034">
    <property type="component" value="Unassembled WGS sequence"/>
</dbReference>
<evidence type="ECO:0000259" key="2">
    <source>
        <dbReference type="Pfam" id="PF20154"/>
    </source>
</evidence>
<feature type="transmembrane region" description="Helical" evidence="1">
    <location>
        <begin position="64"/>
        <end position="88"/>
    </location>
</feature>
<keyword evidence="4" id="KW-1185">Reference proteome</keyword>
<feature type="transmembrane region" description="Helical" evidence="1">
    <location>
        <begin position="21"/>
        <end position="44"/>
    </location>
</feature>
<proteinExistence type="predicted"/>
<evidence type="ECO:0000313" key="3">
    <source>
        <dbReference type="EMBL" id="GMA97170.1"/>
    </source>
</evidence>
<sequence length="111" mass="12106">MLITLAYRWVPPAFPTAVSRLLFLPAVVAGLWTLREAVASVWPWGGFAWGRVALSQSDSAISDLFPWLGVSGVSFVMVFLCAVALAAIQEGWRRRGPWREPVAVGPRAPLS</sequence>
<evidence type="ECO:0000313" key="4">
    <source>
        <dbReference type="Proteomes" id="UP001157034"/>
    </source>
</evidence>
<dbReference type="EMBL" id="BSVB01000001">
    <property type="protein sequence ID" value="GMA97170.1"/>
    <property type="molecule type" value="Genomic_DNA"/>
</dbReference>
<organism evidence="3 4">
    <name type="scientific">Pseudolysinimonas kribbensis</name>
    <dbReference type="NCBI Taxonomy" id="433641"/>
    <lineage>
        <taxon>Bacteria</taxon>
        <taxon>Bacillati</taxon>
        <taxon>Actinomycetota</taxon>
        <taxon>Actinomycetes</taxon>
        <taxon>Micrococcales</taxon>
        <taxon>Microbacteriaceae</taxon>
        <taxon>Pseudolysinimonas</taxon>
    </lineage>
</organism>
<protein>
    <recommendedName>
        <fullName evidence="2">Apolipoprotein N-acyltransferase N-terminal domain-containing protein</fullName>
    </recommendedName>
</protein>
<feature type="domain" description="Apolipoprotein N-acyltransferase N-terminal" evidence="2">
    <location>
        <begin position="7"/>
        <end position="82"/>
    </location>
</feature>
<dbReference type="RefSeq" id="WP_284255773.1">
    <property type="nucleotide sequence ID" value="NZ_BSVB01000001.1"/>
</dbReference>
<keyword evidence="1" id="KW-1133">Transmembrane helix</keyword>
<dbReference type="Pfam" id="PF20154">
    <property type="entry name" value="LNT_N"/>
    <property type="match status" value="1"/>
</dbReference>
<keyword evidence="1" id="KW-0812">Transmembrane</keyword>
<comment type="caution">
    <text evidence="3">The sequence shown here is derived from an EMBL/GenBank/DDBJ whole genome shotgun (WGS) entry which is preliminary data.</text>
</comment>
<gene>
    <name evidence="3" type="ORF">GCM10025881_39940</name>
</gene>
<keyword evidence="1" id="KW-0472">Membrane</keyword>
<dbReference type="InterPro" id="IPR045378">
    <property type="entry name" value="LNT_N"/>
</dbReference>